<dbReference type="InterPro" id="IPR029062">
    <property type="entry name" value="Class_I_gatase-like"/>
</dbReference>
<keyword evidence="2" id="KW-0121">Carboxypeptidase</keyword>
<feature type="signal peptide" evidence="1">
    <location>
        <begin position="1"/>
        <end position="25"/>
    </location>
</feature>
<reference evidence="2 3" key="1">
    <citation type="submission" date="2023-12" db="EMBL/GenBank/DDBJ databases">
        <title>Whole-genome sequencing of halo(alkali)philic microorganisms from hypersaline lakes.</title>
        <authorList>
            <person name="Sorokin D.Y."/>
            <person name="Merkel A.Y."/>
            <person name="Messina E."/>
            <person name="Yakimov M."/>
        </authorList>
    </citation>
    <scope>NUCLEOTIDE SEQUENCE [LARGE SCALE GENOMIC DNA]</scope>
    <source>
        <strain evidence="2 3">AB-CW1</strain>
    </source>
</reference>
<dbReference type="PANTHER" id="PTHR36175:SF1">
    <property type="entry name" value="CYANOPHYCINASE"/>
    <property type="match status" value="1"/>
</dbReference>
<gene>
    <name evidence="2" type="ORF">VCB98_02210</name>
</gene>
<feature type="chain" id="PRO_5043031500" evidence="1">
    <location>
        <begin position="26"/>
        <end position="592"/>
    </location>
</feature>
<dbReference type="EMBL" id="JAYGII010000003">
    <property type="protein sequence ID" value="MEA5444629.1"/>
    <property type="molecule type" value="Genomic_DNA"/>
</dbReference>
<dbReference type="Proteomes" id="UP001302316">
    <property type="component" value="Unassembled WGS sequence"/>
</dbReference>
<evidence type="ECO:0000313" key="2">
    <source>
        <dbReference type="EMBL" id="MEA5444629.1"/>
    </source>
</evidence>
<dbReference type="Gene3D" id="3.40.50.880">
    <property type="match status" value="1"/>
</dbReference>
<keyword evidence="1" id="KW-0732">Signal</keyword>
<evidence type="ECO:0000256" key="1">
    <source>
        <dbReference type="SAM" id="SignalP"/>
    </source>
</evidence>
<comment type="caution">
    <text evidence="2">The sequence shown here is derived from an EMBL/GenBank/DDBJ whole genome shotgun (WGS) entry which is preliminary data.</text>
</comment>
<dbReference type="EC" id="3.4.15.6" evidence="2"/>
<evidence type="ECO:0000313" key="3">
    <source>
        <dbReference type="Proteomes" id="UP001302316"/>
    </source>
</evidence>
<protein>
    <submittedName>
        <fullName evidence="2">Cyanophycinase</fullName>
        <ecNumber evidence="2">3.4.15.6</ecNumber>
    </submittedName>
</protein>
<dbReference type="GO" id="GO:0008241">
    <property type="term" value="F:peptidyl-dipeptidase activity"/>
    <property type="evidence" value="ECO:0007669"/>
    <property type="project" value="UniProtKB-EC"/>
</dbReference>
<keyword evidence="2" id="KW-0645">Protease</keyword>
<name>A0AAP6MJE9_9GAMM</name>
<organism evidence="2 3">
    <name type="scientific">Natronospira elongata</name>
    <dbReference type="NCBI Taxonomy" id="3110268"/>
    <lineage>
        <taxon>Bacteria</taxon>
        <taxon>Pseudomonadati</taxon>
        <taxon>Pseudomonadota</taxon>
        <taxon>Gammaproteobacteria</taxon>
        <taxon>Natronospirales</taxon>
        <taxon>Natronospiraceae</taxon>
        <taxon>Natronospira</taxon>
    </lineage>
</organism>
<dbReference type="PROSITE" id="PS51257">
    <property type="entry name" value="PROKAR_LIPOPROTEIN"/>
    <property type="match status" value="1"/>
</dbReference>
<dbReference type="GO" id="GO:0004180">
    <property type="term" value="F:carboxypeptidase activity"/>
    <property type="evidence" value="ECO:0007669"/>
    <property type="project" value="UniProtKB-KW"/>
</dbReference>
<dbReference type="AlphaFoldDB" id="A0AAP6MJE9"/>
<keyword evidence="2" id="KW-0378">Hydrolase</keyword>
<dbReference type="RefSeq" id="WP_346050036.1">
    <property type="nucleotide sequence ID" value="NZ_JAYGII010000003.1"/>
</dbReference>
<proteinExistence type="predicted"/>
<dbReference type="CDD" id="cd03145">
    <property type="entry name" value="GAT1_cyanophycinase"/>
    <property type="match status" value="1"/>
</dbReference>
<sequence length="592" mass="64647">MKTRQRLAFIAFAALLLTACGPQPLQENDNPENDIQWSLLLAGGSISLCSSRYRSACDDERRDEADWPTSAHTATVYRLDRKRLKRILDPAYWQEKREPQRAKLEQRLKASLKSGSSDFAHKELRELIPDELSPRERDRVIDLLEAFSEDPARDGERAREWVSAANTREHERPAIYQEFVEMASAVSGRDQPRILVFTSAARDPLSVVDYYLGAFEQSGAEARWAPTGPAVHAATRAGECDDLDQWRAGVSNAWNRAHIYPDLAAKQTEACLNPDTLTSLMDWADGVFFNGGDQSRHRATLFKDERTAGAALTRLRERFQAEALVVGGTSAGTAVQTGQDMAMIASGTPEAALRGNMVTSPPPAPDCGLHGDCPEGTDPDTLTWQQAGGLGLFSFGLLDTHYGERGRPVRSIALAAATGADLSFGVDETTALLVGQSPGGDRHFHVLGAAAAMIMDFRESTLSLNESGLAARNVLLHRLTSGNGMTIDAKGRFHIAPESSTEQASCDSPSDADLLGDQGVAKMAGKLRCSKQARLTAEHHASPQRWQIELEETEQTQWLSADRNQHVGWYGLSLSLGPESAADSKRGKEARK</sequence>
<dbReference type="PANTHER" id="PTHR36175">
    <property type="entry name" value="CYANOPHYCINASE"/>
    <property type="match status" value="1"/>
</dbReference>
<accession>A0AAP6MJE9</accession>
<keyword evidence="3" id="KW-1185">Reference proteome</keyword>